<organism evidence="1 2">
    <name type="scientific">Microlunatus soli</name>
    <dbReference type="NCBI Taxonomy" id="630515"/>
    <lineage>
        <taxon>Bacteria</taxon>
        <taxon>Bacillati</taxon>
        <taxon>Actinomycetota</taxon>
        <taxon>Actinomycetes</taxon>
        <taxon>Propionibacteriales</taxon>
        <taxon>Propionibacteriaceae</taxon>
        <taxon>Microlunatus</taxon>
    </lineage>
</organism>
<dbReference type="InterPro" id="IPR027417">
    <property type="entry name" value="P-loop_NTPase"/>
</dbReference>
<dbReference type="OrthoDB" id="7889077at2"/>
<evidence type="ECO:0000313" key="1">
    <source>
        <dbReference type="EMBL" id="SDT35062.1"/>
    </source>
</evidence>
<name>A0A1H1ZNS1_9ACTN</name>
<sequence>MSSTPSSDLIVLTGPSGVGKSTISRGLHQRLAGANWLLWQADLCQPRTEGIDLDSIGAETGEARMFAGNLAAIAGYLKQTWSMLVELTVHSAADARAVRATAPGRSMIIRLDCTAETLARHLAERDTPVSDEWARSYFESWRDVELPDAQLITVDGRSAEDVVDQIMALWAGSAR</sequence>
<dbReference type="STRING" id="630515.SAMN04489812_5331"/>
<accession>A0A1H1ZNS1</accession>
<dbReference type="RefSeq" id="WP_157683729.1">
    <property type="nucleotide sequence ID" value="NZ_LT629772.1"/>
</dbReference>
<protein>
    <submittedName>
        <fullName evidence="1">AAA domain-containing protein</fullName>
    </submittedName>
</protein>
<dbReference type="Pfam" id="PF13238">
    <property type="entry name" value="AAA_18"/>
    <property type="match status" value="1"/>
</dbReference>
<dbReference type="AlphaFoldDB" id="A0A1H1ZNS1"/>
<reference evidence="1 2" key="1">
    <citation type="submission" date="2016-10" db="EMBL/GenBank/DDBJ databases">
        <authorList>
            <person name="de Groot N.N."/>
        </authorList>
    </citation>
    <scope>NUCLEOTIDE SEQUENCE [LARGE SCALE GENOMIC DNA]</scope>
    <source>
        <strain evidence="1 2">DSM 21800</strain>
    </source>
</reference>
<evidence type="ECO:0000313" key="2">
    <source>
        <dbReference type="Proteomes" id="UP000199103"/>
    </source>
</evidence>
<dbReference type="EMBL" id="LT629772">
    <property type="protein sequence ID" value="SDT35062.1"/>
    <property type="molecule type" value="Genomic_DNA"/>
</dbReference>
<gene>
    <name evidence="1" type="ORF">SAMN04489812_5331</name>
</gene>
<dbReference type="SUPFAM" id="SSF52540">
    <property type="entry name" value="P-loop containing nucleoside triphosphate hydrolases"/>
    <property type="match status" value="1"/>
</dbReference>
<dbReference type="Gene3D" id="3.40.50.300">
    <property type="entry name" value="P-loop containing nucleotide triphosphate hydrolases"/>
    <property type="match status" value="1"/>
</dbReference>
<keyword evidence="2" id="KW-1185">Reference proteome</keyword>
<proteinExistence type="predicted"/>
<dbReference type="Proteomes" id="UP000199103">
    <property type="component" value="Chromosome I"/>
</dbReference>